<protein>
    <recommendedName>
        <fullName evidence="2">FAD dependent oxidoreductase domain-containing protein</fullName>
    </recommendedName>
</protein>
<dbReference type="EMBL" id="UINC01011610">
    <property type="protein sequence ID" value="SVA51134.1"/>
    <property type="molecule type" value="Genomic_DNA"/>
</dbReference>
<dbReference type="InterPro" id="IPR006076">
    <property type="entry name" value="FAD-dep_OxRdtase"/>
</dbReference>
<dbReference type="GO" id="GO:0005737">
    <property type="term" value="C:cytoplasm"/>
    <property type="evidence" value="ECO:0007669"/>
    <property type="project" value="TreeGrafter"/>
</dbReference>
<feature type="domain" description="FAD dependent oxidoreductase" evidence="2">
    <location>
        <begin position="6"/>
        <end position="355"/>
    </location>
</feature>
<proteinExistence type="predicted"/>
<dbReference type="Pfam" id="PF01266">
    <property type="entry name" value="DAO"/>
    <property type="match status" value="1"/>
</dbReference>
<dbReference type="Gene3D" id="3.50.50.60">
    <property type="entry name" value="FAD/NAD(P)-binding domain"/>
    <property type="match status" value="1"/>
</dbReference>
<reference evidence="3" key="1">
    <citation type="submission" date="2018-05" db="EMBL/GenBank/DDBJ databases">
        <authorList>
            <person name="Lanie J.A."/>
            <person name="Ng W.-L."/>
            <person name="Kazmierczak K.M."/>
            <person name="Andrzejewski T.M."/>
            <person name="Davidsen T.M."/>
            <person name="Wayne K.J."/>
            <person name="Tettelin H."/>
            <person name="Glass J.I."/>
            <person name="Rusch D."/>
            <person name="Podicherti R."/>
            <person name="Tsui H.-C.T."/>
            <person name="Winkler M.E."/>
        </authorList>
    </citation>
    <scope>NUCLEOTIDE SEQUENCE</scope>
</reference>
<dbReference type="AlphaFoldDB" id="A0A381WF87"/>
<accession>A0A381WF87</accession>
<evidence type="ECO:0000313" key="3">
    <source>
        <dbReference type="EMBL" id="SVA51134.1"/>
    </source>
</evidence>
<dbReference type="PANTHER" id="PTHR13847:SF287">
    <property type="entry name" value="FAD-DEPENDENT OXIDOREDUCTASE DOMAIN-CONTAINING PROTEIN 1"/>
    <property type="match status" value="1"/>
</dbReference>
<evidence type="ECO:0000256" key="1">
    <source>
        <dbReference type="ARBA" id="ARBA00023002"/>
    </source>
</evidence>
<keyword evidence="1" id="KW-0560">Oxidoreductase</keyword>
<dbReference type="InterPro" id="IPR036188">
    <property type="entry name" value="FAD/NAD-bd_sf"/>
</dbReference>
<name>A0A381WF87_9ZZZZ</name>
<sequence>MNSAYDFLIIGGGVNGTSIAMHLAKMGIGSVAVLEKKGLATGATGRSGAMIREHYLTPELVRMSSQAREFFEQWPAEHGYDINFRKTGRILLFGENDAASARNNAEMNRAEGVPIETMDAEDIAEMIPGAVLNDIETVLFEPEAGYADPVATTYAFASEAIKNGAEIYTDCEVTSIRTRGDRVIGVSSNNGTFDADVVINVTGPWANILLNSLGEELPIEPIRVQMVHMRRPPSLENLETIVIDHTCGAYYRSDGSPNTLIGGEAPEDMMEITDPNNFGLNADHIFIQRYWSRINQRFPEFRNAICRGGYGSLYDMTPDGNPIIDKSSTIKNLYNVAGFSGHGFKLSPVIGSIVSGLVSGNGPDNEYLNMFKKDRFTTGNQIVPDFPYGNRAHQ</sequence>
<dbReference type="Gene3D" id="3.30.9.10">
    <property type="entry name" value="D-Amino Acid Oxidase, subunit A, domain 2"/>
    <property type="match status" value="1"/>
</dbReference>
<gene>
    <name evidence="3" type="ORF">METZ01_LOCUS103988</name>
</gene>
<dbReference type="PANTHER" id="PTHR13847">
    <property type="entry name" value="SARCOSINE DEHYDROGENASE-RELATED"/>
    <property type="match status" value="1"/>
</dbReference>
<dbReference type="SUPFAM" id="SSF51905">
    <property type="entry name" value="FAD/NAD(P)-binding domain"/>
    <property type="match status" value="1"/>
</dbReference>
<dbReference type="GO" id="GO:0016491">
    <property type="term" value="F:oxidoreductase activity"/>
    <property type="evidence" value="ECO:0007669"/>
    <property type="project" value="UniProtKB-KW"/>
</dbReference>
<organism evidence="3">
    <name type="scientific">marine metagenome</name>
    <dbReference type="NCBI Taxonomy" id="408172"/>
    <lineage>
        <taxon>unclassified sequences</taxon>
        <taxon>metagenomes</taxon>
        <taxon>ecological metagenomes</taxon>
    </lineage>
</organism>
<evidence type="ECO:0000259" key="2">
    <source>
        <dbReference type="Pfam" id="PF01266"/>
    </source>
</evidence>